<comment type="caution">
    <text evidence="1">The sequence shown here is derived from an EMBL/GenBank/DDBJ whole genome shotgun (WGS) entry which is preliminary data.</text>
</comment>
<dbReference type="AlphaFoldDB" id="A0A0V0RTB1"/>
<evidence type="ECO:0000313" key="2">
    <source>
        <dbReference type="Proteomes" id="UP000054630"/>
    </source>
</evidence>
<proteinExistence type="predicted"/>
<sequence length="81" mass="9713">MSKMKRKEIFMISQSKIPYNKYLLYTFHLPSNELKGLYRILKFNFKFESFSVRILDAIIIFCKTQCRRTMCKADSTDANEQ</sequence>
<reference evidence="1 2" key="1">
    <citation type="submission" date="2015-01" db="EMBL/GenBank/DDBJ databases">
        <title>Evolution of Trichinella species and genotypes.</title>
        <authorList>
            <person name="Korhonen P.K."/>
            <person name="Edoardo P."/>
            <person name="Giuseppe L.R."/>
            <person name="Gasser R.B."/>
        </authorList>
    </citation>
    <scope>NUCLEOTIDE SEQUENCE [LARGE SCALE GENOMIC DNA]</scope>
    <source>
        <strain evidence="1">ISS37</strain>
    </source>
</reference>
<dbReference type="EMBL" id="JYDL01000084">
    <property type="protein sequence ID" value="KRX17643.1"/>
    <property type="molecule type" value="Genomic_DNA"/>
</dbReference>
<dbReference type="OrthoDB" id="5941040at2759"/>
<dbReference type="Proteomes" id="UP000054630">
    <property type="component" value="Unassembled WGS sequence"/>
</dbReference>
<accession>A0A0V0RTB1</accession>
<gene>
    <name evidence="1" type="ORF">T07_4194</name>
</gene>
<name>A0A0V0RTB1_9BILA</name>
<protein>
    <submittedName>
        <fullName evidence="1">Uncharacterized protein</fullName>
    </submittedName>
</protein>
<organism evidence="1 2">
    <name type="scientific">Trichinella nelsoni</name>
    <dbReference type="NCBI Taxonomy" id="6336"/>
    <lineage>
        <taxon>Eukaryota</taxon>
        <taxon>Metazoa</taxon>
        <taxon>Ecdysozoa</taxon>
        <taxon>Nematoda</taxon>
        <taxon>Enoplea</taxon>
        <taxon>Dorylaimia</taxon>
        <taxon>Trichinellida</taxon>
        <taxon>Trichinellidae</taxon>
        <taxon>Trichinella</taxon>
    </lineage>
</organism>
<keyword evidence="2" id="KW-1185">Reference proteome</keyword>
<evidence type="ECO:0000313" key="1">
    <source>
        <dbReference type="EMBL" id="KRX17643.1"/>
    </source>
</evidence>